<dbReference type="PROSITE" id="PS00159">
    <property type="entry name" value="ALDOLASE_KDPG_KHG_1"/>
    <property type="match status" value="1"/>
</dbReference>
<dbReference type="InterPro" id="IPR013785">
    <property type="entry name" value="Aldolase_TIM"/>
</dbReference>
<protein>
    <recommendedName>
        <fullName evidence="5">2-dehydro-3-deoxy-phosphogluconate aldolase</fullName>
        <ecNumber evidence="5">4.1.2.14</ecNumber>
    </recommendedName>
</protein>
<dbReference type="PANTHER" id="PTHR30246">
    <property type="entry name" value="2-KETO-3-DEOXY-6-PHOSPHOGLUCONATE ALDOLASE"/>
    <property type="match status" value="1"/>
</dbReference>
<dbReference type="InterPro" id="IPR031338">
    <property type="entry name" value="KDPG/KHG_AS_2"/>
</dbReference>
<dbReference type="Proteomes" id="UP000651482">
    <property type="component" value="Unassembled WGS sequence"/>
</dbReference>
<dbReference type="Gene3D" id="3.20.20.70">
    <property type="entry name" value="Aldolase class I"/>
    <property type="match status" value="1"/>
</dbReference>
<evidence type="ECO:0000256" key="5">
    <source>
        <dbReference type="ARBA" id="ARBA00013063"/>
    </source>
</evidence>
<name>A0A926HR65_9FIRM</name>
<evidence type="ECO:0000256" key="8">
    <source>
        <dbReference type="ARBA" id="ARBA00023277"/>
    </source>
</evidence>
<comment type="pathway">
    <text evidence="2">Carbohydrate acid metabolism; 2-dehydro-3-deoxy-D-gluconate degradation; D-glyceraldehyde 3-phosphate and pyruvate from 2-dehydro-3-deoxy-D-gluconate: step 2/2.</text>
</comment>
<dbReference type="InterPro" id="IPR031337">
    <property type="entry name" value="KDPG/KHG_AS_1"/>
</dbReference>
<comment type="subunit">
    <text evidence="4">Homotrimer.</text>
</comment>
<dbReference type="NCBIfam" id="TIGR01182">
    <property type="entry name" value="eda"/>
    <property type="match status" value="1"/>
</dbReference>
<evidence type="ECO:0000313" key="10">
    <source>
        <dbReference type="Proteomes" id="UP000651482"/>
    </source>
</evidence>
<evidence type="ECO:0000256" key="4">
    <source>
        <dbReference type="ARBA" id="ARBA00011233"/>
    </source>
</evidence>
<keyword evidence="7" id="KW-0704">Schiff base</keyword>
<keyword evidence="8" id="KW-0119">Carbohydrate metabolism</keyword>
<dbReference type="AlphaFoldDB" id="A0A926HR65"/>
<dbReference type="EMBL" id="JACRSN010000006">
    <property type="protein sequence ID" value="MBC8533449.1"/>
    <property type="molecule type" value="Genomic_DNA"/>
</dbReference>
<dbReference type="NCBIfam" id="NF004325">
    <property type="entry name" value="PRK05718.1"/>
    <property type="match status" value="1"/>
</dbReference>
<evidence type="ECO:0000256" key="6">
    <source>
        <dbReference type="ARBA" id="ARBA00023239"/>
    </source>
</evidence>
<comment type="catalytic activity">
    <reaction evidence="1">
        <text>2-dehydro-3-deoxy-6-phospho-D-gluconate = D-glyceraldehyde 3-phosphate + pyruvate</text>
        <dbReference type="Rhea" id="RHEA:17089"/>
        <dbReference type="ChEBI" id="CHEBI:15361"/>
        <dbReference type="ChEBI" id="CHEBI:57569"/>
        <dbReference type="ChEBI" id="CHEBI:59776"/>
        <dbReference type="EC" id="4.1.2.14"/>
    </reaction>
</comment>
<reference evidence="9" key="1">
    <citation type="submission" date="2020-08" db="EMBL/GenBank/DDBJ databases">
        <title>Genome public.</title>
        <authorList>
            <person name="Liu C."/>
            <person name="Sun Q."/>
        </authorList>
    </citation>
    <scope>NUCLEOTIDE SEQUENCE</scope>
    <source>
        <strain evidence="9">NSJ-40</strain>
    </source>
</reference>
<keyword evidence="10" id="KW-1185">Reference proteome</keyword>
<evidence type="ECO:0000256" key="3">
    <source>
        <dbReference type="ARBA" id="ARBA00006906"/>
    </source>
</evidence>
<sequence length="212" mass="22203">MSSVMDRISACGIVPVINLKSADQAVPLGRALLAGGIDVMEITFRSDAACASIKKVCEELPEVLAGAGTVTTCAQIDMAIEAGAKFIVSPGLSVKLVEYAQKKNIPILPGTVTPSEILTGLELGLDTFKFFPAGQYGGIKTMKALSAPYGGIKFLPTGGVNASNLAEYLAFDKIIAVGGSWMVDKKLVDAGEFEKITAMTKEATDIFHSVRG</sequence>
<dbReference type="PROSITE" id="PS00160">
    <property type="entry name" value="ALDOLASE_KDPG_KHG_2"/>
    <property type="match status" value="1"/>
</dbReference>
<evidence type="ECO:0000313" key="9">
    <source>
        <dbReference type="EMBL" id="MBC8533449.1"/>
    </source>
</evidence>
<comment type="caution">
    <text evidence="9">The sequence shown here is derived from an EMBL/GenBank/DDBJ whole genome shotgun (WGS) entry which is preliminary data.</text>
</comment>
<dbReference type="SUPFAM" id="SSF51569">
    <property type="entry name" value="Aldolase"/>
    <property type="match status" value="1"/>
</dbReference>
<dbReference type="InterPro" id="IPR000887">
    <property type="entry name" value="Aldlse_KDPG_KHG"/>
</dbReference>
<evidence type="ECO:0000256" key="1">
    <source>
        <dbReference type="ARBA" id="ARBA00000654"/>
    </source>
</evidence>
<dbReference type="Pfam" id="PF01081">
    <property type="entry name" value="Aldolase"/>
    <property type="match status" value="1"/>
</dbReference>
<comment type="similarity">
    <text evidence="3">Belongs to the KHG/KDPG aldolase family.</text>
</comment>
<keyword evidence="6 9" id="KW-0456">Lyase</keyword>
<proteinExistence type="inferred from homology"/>
<dbReference type="GO" id="GO:0008675">
    <property type="term" value="F:2-dehydro-3-deoxy-phosphogluconate aldolase activity"/>
    <property type="evidence" value="ECO:0007669"/>
    <property type="project" value="UniProtKB-EC"/>
</dbReference>
<evidence type="ECO:0000256" key="2">
    <source>
        <dbReference type="ARBA" id="ARBA00004736"/>
    </source>
</evidence>
<dbReference type="PANTHER" id="PTHR30246:SF1">
    <property type="entry name" value="2-DEHYDRO-3-DEOXY-6-PHOSPHOGALACTONATE ALDOLASE-RELATED"/>
    <property type="match status" value="1"/>
</dbReference>
<dbReference type="EC" id="4.1.2.14" evidence="5"/>
<gene>
    <name evidence="9" type="primary">eda</name>
    <name evidence="9" type="ORF">IAG03_05410</name>
</gene>
<dbReference type="CDD" id="cd00452">
    <property type="entry name" value="KDPG_aldolase"/>
    <property type="match status" value="1"/>
</dbReference>
<accession>A0A926HR65</accession>
<organism evidence="9 10">
    <name type="scientific">Yeguia hominis</name>
    <dbReference type="NCBI Taxonomy" id="2763662"/>
    <lineage>
        <taxon>Bacteria</taxon>
        <taxon>Bacillati</taxon>
        <taxon>Bacillota</taxon>
        <taxon>Clostridia</taxon>
        <taxon>Eubacteriales</taxon>
        <taxon>Yeguiaceae</taxon>
        <taxon>Yeguia</taxon>
    </lineage>
</organism>
<dbReference type="RefSeq" id="WP_249318830.1">
    <property type="nucleotide sequence ID" value="NZ_JACRSN010000006.1"/>
</dbReference>
<evidence type="ECO:0000256" key="7">
    <source>
        <dbReference type="ARBA" id="ARBA00023270"/>
    </source>
</evidence>